<comment type="catalytic activity">
    <reaction evidence="3">
        <text>(R)-glycerate + NADP(+) = 3-hydroxypyruvate + NADPH + H(+)</text>
        <dbReference type="Rhea" id="RHEA:18657"/>
        <dbReference type="ChEBI" id="CHEBI:15378"/>
        <dbReference type="ChEBI" id="CHEBI:16659"/>
        <dbReference type="ChEBI" id="CHEBI:17180"/>
        <dbReference type="ChEBI" id="CHEBI:57783"/>
        <dbReference type="ChEBI" id="CHEBI:58349"/>
        <dbReference type="EC" id="1.1.1.81"/>
    </reaction>
</comment>
<evidence type="ECO:0000256" key="9">
    <source>
        <dbReference type="RuleBase" id="RU003719"/>
    </source>
</evidence>
<evidence type="ECO:0000256" key="8">
    <source>
        <dbReference type="ARBA" id="ARBA00073362"/>
    </source>
</evidence>
<reference evidence="12 13" key="1">
    <citation type="submission" date="2018-03" db="EMBL/GenBank/DDBJ databases">
        <title>Genomic Encyclopedia of Type Strains, Phase III (KMG-III): the genomes of soil and plant-associated and newly described type strains.</title>
        <authorList>
            <person name="Whitman W."/>
        </authorList>
    </citation>
    <scope>NUCLEOTIDE SEQUENCE [LARGE SCALE GENOMIC DNA]</scope>
    <source>
        <strain evidence="12 13">CGMCC 1.07653</strain>
    </source>
</reference>
<dbReference type="AlphaFoldDB" id="A0A2P8HXA7"/>
<dbReference type="SUPFAM" id="SSF51735">
    <property type="entry name" value="NAD(P)-binding Rossmann-fold domains"/>
    <property type="match status" value="1"/>
</dbReference>
<evidence type="ECO:0000256" key="4">
    <source>
        <dbReference type="ARBA" id="ARBA00052769"/>
    </source>
</evidence>
<dbReference type="RefSeq" id="WP_106587602.1">
    <property type="nucleotide sequence ID" value="NZ_PYAV01000002.1"/>
</dbReference>
<accession>A0A2P8HXA7</accession>
<evidence type="ECO:0000256" key="3">
    <source>
        <dbReference type="ARBA" id="ARBA00052239"/>
    </source>
</evidence>
<evidence type="ECO:0000313" key="13">
    <source>
        <dbReference type="Proteomes" id="UP000242310"/>
    </source>
</evidence>
<dbReference type="SUPFAM" id="SSF52283">
    <property type="entry name" value="Formate/glycerate dehydrogenase catalytic domain-like"/>
    <property type="match status" value="1"/>
</dbReference>
<protein>
    <recommendedName>
        <fullName evidence="8">Glyoxylate/hydroxypyruvate reductase B</fullName>
        <ecNumber evidence="6">1.1.1.79</ecNumber>
        <ecNumber evidence="7">1.1.1.81</ecNumber>
    </recommendedName>
</protein>
<feature type="domain" description="D-isomer specific 2-hydroxyacid dehydrogenase NAD-binding" evidence="11">
    <location>
        <begin position="111"/>
        <end position="288"/>
    </location>
</feature>
<dbReference type="PROSITE" id="PS00065">
    <property type="entry name" value="D_2_HYDROXYACID_DH_1"/>
    <property type="match status" value="1"/>
</dbReference>
<comment type="similarity">
    <text evidence="5">Belongs to the D-isomer specific 2-hydroxyacid dehydrogenase family. GhrB subfamily.</text>
</comment>
<dbReference type="InterPro" id="IPR029752">
    <property type="entry name" value="D-isomer_DH_CS1"/>
</dbReference>
<evidence type="ECO:0000256" key="7">
    <source>
        <dbReference type="ARBA" id="ARBA00066674"/>
    </source>
</evidence>
<gene>
    <name evidence="12" type="ORF">B0H94_102160</name>
</gene>
<dbReference type="Gene3D" id="3.40.50.720">
    <property type="entry name" value="NAD(P)-binding Rossmann-like Domain"/>
    <property type="match status" value="2"/>
</dbReference>
<dbReference type="GO" id="GO:0005829">
    <property type="term" value="C:cytosol"/>
    <property type="evidence" value="ECO:0007669"/>
    <property type="project" value="TreeGrafter"/>
</dbReference>
<sequence>MSHKIVVTRSLPEDLLAPLHEQARLVVWPYEETPMPYRDLKQELQDADALFCNVTDTIDQELIESAPKLKVIATMAVGYNNIDIPVCQKHGIKVAHTPDVLTETTADLTFTLLLSSARRVTEGEALIKNNQWQTWAPFFHTGVDIYEQRLGIIGMGRIGEAVARRAQGFSMDICYYNRSRNETAEQELGAAYLSFQEVLSSSDFVCVQTPLTPETKYLLDRKALFTMKEGSVLINTSRGGVIDEQALYEALVDGPVGAAGLDVFEDEPISSDHPLLQLPQVTATPHIGSATVATRRKMAAMTVRHIQQVLAGGSPEYAVV</sequence>
<evidence type="ECO:0000313" key="12">
    <source>
        <dbReference type="EMBL" id="PSL50883.1"/>
    </source>
</evidence>
<keyword evidence="13" id="KW-1185">Reference proteome</keyword>
<dbReference type="PROSITE" id="PS00671">
    <property type="entry name" value="D_2_HYDROXYACID_DH_3"/>
    <property type="match status" value="1"/>
</dbReference>
<dbReference type="OrthoDB" id="9805416at2"/>
<dbReference type="Proteomes" id="UP000242310">
    <property type="component" value="Unassembled WGS sequence"/>
</dbReference>
<comment type="catalytic activity">
    <reaction evidence="4">
        <text>glycolate + NADP(+) = glyoxylate + NADPH + H(+)</text>
        <dbReference type="Rhea" id="RHEA:10992"/>
        <dbReference type="ChEBI" id="CHEBI:15378"/>
        <dbReference type="ChEBI" id="CHEBI:29805"/>
        <dbReference type="ChEBI" id="CHEBI:36655"/>
        <dbReference type="ChEBI" id="CHEBI:57783"/>
        <dbReference type="ChEBI" id="CHEBI:58349"/>
        <dbReference type="EC" id="1.1.1.79"/>
    </reaction>
</comment>
<dbReference type="InterPro" id="IPR029753">
    <property type="entry name" value="D-isomer_DH_CS"/>
</dbReference>
<dbReference type="EC" id="1.1.1.79" evidence="6"/>
<dbReference type="GO" id="GO:0016618">
    <property type="term" value="F:hydroxypyruvate reductase [NAD(P)H] activity"/>
    <property type="evidence" value="ECO:0007669"/>
    <property type="project" value="UniProtKB-EC"/>
</dbReference>
<name>A0A2P8HXA7_9BACI</name>
<comment type="caution">
    <text evidence="12">The sequence shown here is derived from an EMBL/GenBank/DDBJ whole genome shotgun (WGS) entry which is preliminary data.</text>
</comment>
<dbReference type="CDD" id="cd05301">
    <property type="entry name" value="GDH"/>
    <property type="match status" value="1"/>
</dbReference>
<dbReference type="PANTHER" id="PTHR10996">
    <property type="entry name" value="2-HYDROXYACID DEHYDROGENASE-RELATED"/>
    <property type="match status" value="1"/>
</dbReference>
<dbReference type="EMBL" id="PYAV01000002">
    <property type="protein sequence ID" value="PSL50883.1"/>
    <property type="molecule type" value="Genomic_DNA"/>
</dbReference>
<evidence type="ECO:0000259" key="10">
    <source>
        <dbReference type="Pfam" id="PF00389"/>
    </source>
</evidence>
<evidence type="ECO:0000256" key="5">
    <source>
        <dbReference type="ARBA" id="ARBA00061278"/>
    </source>
</evidence>
<proteinExistence type="inferred from homology"/>
<dbReference type="InterPro" id="IPR050223">
    <property type="entry name" value="D-isomer_2-hydroxyacid_DH"/>
</dbReference>
<dbReference type="Pfam" id="PF00389">
    <property type="entry name" value="2-Hacid_dh"/>
    <property type="match status" value="1"/>
</dbReference>
<feature type="domain" description="D-isomer specific 2-hydroxyacid dehydrogenase catalytic" evidence="10">
    <location>
        <begin position="5"/>
        <end position="319"/>
    </location>
</feature>
<evidence type="ECO:0000256" key="2">
    <source>
        <dbReference type="ARBA" id="ARBA00051801"/>
    </source>
</evidence>
<comment type="catalytic activity">
    <reaction evidence="2">
        <text>(R)-glycerate + NAD(+) = 3-hydroxypyruvate + NADH + H(+)</text>
        <dbReference type="Rhea" id="RHEA:17905"/>
        <dbReference type="ChEBI" id="CHEBI:15378"/>
        <dbReference type="ChEBI" id="CHEBI:16659"/>
        <dbReference type="ChEBI" id="CHEBI:17180"/>
        <dbReference type="ChEBI" id="CHEBI:57540"/>
        <dbReference type="ChEBI" id="CHEBI:57945"/>
        <dbReference type="EC" id="1.1.1.81"/>
    </reaction>
</comment>
<dbReference type="FunFam" id="3.40.50.720:FF:000026">
    <property type="entry name" value="Glyoxylate/hydroxypyruvate reductase B"/>
    <property type="match status" value="1"/>
</dbReference>
<dbReference type="GO" id="GO:0051287">
    <property type="term" value="F:NAD binding"/>
    <property type="evidence" value="ECO:0007669"/>
    <property type="project" value="InterPro"/>
</dbReference>
<dbReference type="InterPro" id="IPR006140">
    <property type="entry name" value="D-isomer_DH_NAD-bd"/>
</dbReference>
<organism evidence="12 13">
    <name type="scientific">Salsuginibacillus halophilus</name>
    <dbReference type="NCBI Taxonomy" id="517424"/>
    <lineage>
        <taxon>Bacteria</taxon>
        <taxon>Bacillati</taxon>
        <taxon>Bacillota</taxon>
        <taxon>Bacilli</taxon>
        <taxon>Bacillales</taxon>
        <taxon>Bacillaceae</taxon>
        <taxon>Salsuginibacillus</taxon>
    </lineage>
</organism>
<dbReference type="Pfam" id="PF02826">
    <property type="entry name" value="2-Hacid_dh_C"/>
    <property type="match status" value="1"/>
</dbReference>
<evidence type="ECO:0000256" key="6">
    <source>
        <dbReference type="ARBA" id="ARBA00066661"/>
    </source>
</evidence>
<evidence type="ECO:0000256" key="1">
    <source>
        <dbReference type="ARBA" id="ARBA00023002"/>
    </source>
</evidence>
<evidence type="ECO:0000259" key="11">
    <source>
        <dbReference type="Pfam" id="PF02826"/>
    </source>
</evidence>
<dbReference type="EC" id="1.1.1.81" evidence="7"/>
<dbReference type="InterPro" id="IPR006139">
    <property type="entry name" value="D-isomer_2_OHA_DH_cat_dom"/>
</dbReference>
<dbReference type="InterPro" id="IPR036291">
    <property type="entry name" value="NAD(P)-bd_dom_sf"/>
</dbReference>
<keyword evidence="1 9" id="KW-0560">Oxidoreductase</keyword>
<dbReference type="GO" id="GO:0030267">
    <property type="term" value="F:glyoxylate reductase (NADPH) activity"/>
    <property type="evidence" value="ECO:0007669"/>
    <property type="project" value="UniProtKB-EC"/>
</dbReference>
<dbReference type="PANTHER" id="PTHR10996:SF283">
    <property type="entry name" value="GLYOXYLATE_HYDROXYPYRUVATE REDUCTASE B"/>
    <property type="match status" value="1"/>
</dbReference>